<dbReference type="Proteomes" id="UP000011021">
    <property type="component" value="Unassembled WGS sequence"/>
</dbReference>
<dbReference type="InterPro" id="IPR053841">
    <property type="entry name" value="MksE"/>
</dbReference>
<name>E7S0M1_9BURK</name>
<gene>
    <name evidence="2" type="ORF">HMPREF0551_2485</name>
</gene>
<comment type="caution">
    <text evidence="2">The sequence shown here is derived from an EMBL/GenBank/DDBJ whole genome shotgun (WGS) entry which is preliminary data.</text>
</comment>
<sequence>MNGSASSPLASALGPLASLDALFRLFLAGRHLNRVADPALWAELERHEADYTLLFSSLGYTLRVDHRGFAWFHTPSASAPINRISRQLALLFMVIFDTQANAGQTLQRFADWLVTRELLAETHKQHQDMLEAEGLDTEGLRELFDRAAGLGFAQRDGAGWRLLPAVYRYLDHFQALAADERDTTDAGFGPSDDADGMQAGAGGAASSEADGLSGRISPRRRPSPIDDDNAGGDAPCPSGDAIGNGNEVMTGEDDLSIDDNPASEDAPSSDAPDTDTGEAP</sequence>
<evidence type="ECO:0000313" key="2">
    <source>
        <dbReference type="EMBL" id="EFV93795.1"/>
    </source>
</evidence>
<feature type="compositionally biased region" description="Low complexity" evidence="1">
    <location>
        <begin position="204"/>
        <end position="216"/>
    </location>
</feature>
<evidence type="ECO:0000313" key="3">
    <source>
        <dbReference type="Proteomes" id="UP000011021"/>
    </source>
</evidence>
<evidence type="ECO:0000256" key="1">
    <source>
        <dbReference type="SAM" id="MobiDB-lite"/>
    </source>
</evidence>
<evidence type="ECO:0008006" key="4">
    <source>
        <dbReference type="Google" id="ProtNLM"/>
    </source>
</evidence>
<dbReference type="EMBL" id="AEQP01000023">
    <property type="protein sequence ID" value="EFV93795.1"/>
    <property type="molecule type" value="Genomic_DNA"/>
</dbReference>
<keyword evidence="3" id="KW-1185">Reference proteome</keyword>
<proteinExistence type="predicted"/>
<dbReference type="HOGENOM" id="CLU_993197_0_0_4"/>
<feature type="region of interest" description="Disordered" evidence="1">
    <location>
        <begin position="181"/>
        <end position="280"/>
    </location>
</feature>
<organism evidence="2 3">
    <name type="scientific">Lautropia mirabilis ATCC 51599</name>
    <dbReference type="NCBI Taxonomy" id="887898"/>
    <lineage>
        <taxon>Bacteria</taxon>
        <taxon>Pseudomonadati</taxon>
        <taxon>Pseudomonadota</taxon>
        <taxon>Betaproteobacteria</taxon>
        <taxon>Burkholderiales</taxon>
        <taxon>Burkholderiaceae</taxon>
        <taxon>Lautropia</taxon>
    </lineage>
</organism>
<accession>E7S0M1</accession>
<dbReference type="STRING" id="887898.HMPREF0551_2485"/>
<dbReference type="AlphaFoldDB" id="E7S0M1"/>
<reference evidence="2 3" key="1">
    <citation type="submission" date="2010-12" db="EMBL/GenBank/DDBJ databases">
        <authorList>
            <person name="Muzny D."/>
            <person name="Qin X."/>
            <person name="Deng J."/>
            <person name="Jiang H."/>
            <person name="Liu Y."/>
            <person name="Qu J."/>
            <person name="Song X.-Z."/>
            <person name="Zhang L."/>
            <person name="Thornton R."/>
            <person name="Coyle M."/>
            <person name="Francisco L."/>
            <person name="Jackson L."/>
            <person name="Javaid M."/>
            <person name="Korchina V."/>
            <person name="Kovar C."/>
            <person name="Mata R."/>
            <person name="Mathew T."/>
            <person name="Ngo R."/>
            <person name="Nguyen L."/>
            <person name="Nguyen N."/>
            <person name="Okwuonu G."/>
            <person name="Ongeri F."/>
            <person name="Pham C."/>
            <person name="Simmons D."/>
            <person name="Wilczek-Boney K."/>
            <person name="Hale W."/>
            <person name="Jakkamsetti A."/>
            <person name="Pham P."/>
            <person name="Ruth R."/>
            <person name="San Lucas F."/>
            <person name="Warren J."/>
            <person name="Zhang J."/>
            <person name="Zhao Z."/>
            <person name="Zhou C."/>
            <person name="Zhu D."/>
            <person name="Lee S."/>
            <person name="Bess C."/>
            <person name="Blankenburg K."/>
            <person name="Forbes L."/>
            <person name="Fu Q."/>
            <person name="Gubbala S."/>
            <person name="Hirani K."/>
            <person name="Jayaseelan J.C."/>
            <person name="Lara F."/>
            <person name="Munidasa M."/>
            <person name="Palculict T."/>
            <person name="Patil S."/>
            <person name="Pu L.-L."/>
            <person name="Saada N."/>
            <person name="Tang L."/>
            <person name="Weissenberger G."/>
            <person name="Zhu Y."/>
            <person name="Hemphill L."/>
            <person name="Shang Y."/>
            <person name="Youmans B."/>
            <person name="Ayvaz T."/>
            <person name="Ross M."/>
            <person name="Santibanez J."/>
            <person name="Aqrawi P."/>
            <person name="Gross S."/>
            <person name="Joshi V."/>
            <person name="Fowler G."/>
            <person name="Nazareth L."/>
            <person name="Reid J."/>
            <person name="Worley K."/>
            <person name="Petrosino J."/>
            <person name="Highlander S."/>
            <person name="Gibbs R."/>
        </authorList>
    </citation>
    <scope>NUCLEOTIDE SEQUENCE [LARGE SCALE GENOMIC DNA]</scope>
    <source>
        <strain evidence="2 3">ATCC 51599</strain>
    </source>
</reference>
<protein>
    <recommendedName>
        <fullName evidence="4">DUF4194 domain-containing protein</fullName>
    </recommendedName>
</protein>
<dbReference type="eggNOG" id="ENOG502ZADQ">
    <property type="taxonomic scope" value="Bacteria"/>
</dbReference>
<dbReference type="RefSeq" id="WP_005674943.1">
    <property type="nucleotide sequence ID" value="NZ_CP146288.1"/>
</dbReference>
<dbReference type="Pfam" id="PF21980">
    <property type="entry name" value="MksE"/>
    <property type="match status" value="1"/>
</dbReference>